<comment type="caution">
    <text evidence="1">The sequence shown here is derived from an EMBL/GenBank/DDBJ whole genome shotgun (WGS) entry which is preliminary data.</text>
</comment>
<dbReference type="AlphaFoldDB" id="A0A4Y2IBT8"/>
<name>A0A4Y2IBT8_ARAVE</name>
<evidence type="ECO:0000313" key="2">
    <source>
        <dbReference type="Proteomes" id="UP000499080"/>
    </source>
</evidence>
<proteinExistence type="predicted"/>
<sequence>MLEELASPGNLFGIYRNAKSTADLRHGPQTGVKSKTLAFFQFEMDLNITRCYIDCRQRDNLAEFSWWAVEWAETDSHFDNWERSRSSNPKDWSARWRWVCQCQPVNDLAKWMATTLFSWCGAIVNV</sequence>
<evidence type="ECO:0000313" key="1">
    <source>
        <dbReference type="EMBL" id="GBM74516.1"/>
    </source>
</evidence>
<gene>
    <name evidence="1" type="ORF">AVEN_58391_1</name>
</gene>
<keyword evidence="2" id="KW-1185">Reference proteome</keyword>
<reference evidence="1 2" key="1">
    <citation type="journal article" date="2019" name="Sci. Rep.">
        <title>Orb-weaving spider Araneus ventricosus genome elucidates the spidroin gene catalogue.</title>
        <authorList>
            <person name="Kono N."/>
            <person name="Nakamura H."/>
            <person name="Ohtoshi R."/>
            <person name="Moran D.A.P."/>
            <person name="Shinohara A."/>
            <person name="Yoshida Y."/>
            <person name="Fujiwara M."/>
            <person name="Mori M."/>
            <person name="Tomita M."/>
            <person name="Arakawa K."/>
        </authorList>
    </citation>
    <scope>NUCLEOTIDE SEQUENCE [LARGE SCALE GENOMIC DNA]</scope>
</reference>
<dbReference type="EMBL" id="BGPR01002502">
    <property type="protein sequence ID" value="GBM74516.1"/>
    <property type="molecule type" value="Genomic_DNA"/>
</dbReference>
<accession>A0A4Y2IBT8</accession>
<protein>
    <submittedName>
        <fullName evidence="1">Uncharacterized protein</fullName>
    </submittedName>
</protein>
<organism evidence="1 2">
    <name type="scientific">Araneus ventricosus</name>
    <name type="common">Orbweaver spider</name>
    <name type="synonym">Epeira ventricosa</name>
    <dbReference type="NCBI Taxonomy" id="182803"/>
    <lineage>
        <taxon>Eukaryota</taxon>
        <taxon>Metazoa</taxon>
        <taxon>Ecdysozoa</taxon>
        <taxon>Arthropoda</taxon>
        <taxon>Chelicerata</taxon>
        <taxon>Arachnida</taxon>
        <taxon>Araneae</taxon>
        <taxon>Araneomorphae</taxon>
        <taxon>Entelegynae</taxon>
        <taxon>Araneoidea</taxon>
        <taxon>Araneidae</taxon>
        <taxon>Araneus</taxon>
    </lineage>
</organism>
<dbReference type="Proteomes" id="UP000499080">
    <property type="component" value="Unassembled WGS sequence"/>
</dbReference>